<evidence type="ECO:0000256" key="2">
    <source>
        <dbReference type="ARBA" id="ARBA00022801"/>
    </source>
</evidence>
<dbReference type="GO" id="GO:0016787">
    <property type="term" value="F:hydrolase activity"/>
    <property type="evidence" value="ECO:0007669"/>
    <property type="project" value="UniProtKB-KW"/>
</dbReference>
<dbReference type="GO" id="GO:0009378">
    <property type="term" value="F:four-way junction helicase activity"/>
    <property type="evidence" value="ECO:0007669"/>
    <property type="project" value="TreeGrafter"/>
</dbReference>
<evidence type="ECO:0000256" key="1">
    <source>
        <dbReference type="ARBA" id="ARBA00022741"/>
    </source>
</evidence>
<gene>
    <name evidence="7" type="ORF">GA0061074_101292</name>
</gene>
<dbReference type="GO" id="GO:0005524">
    <property type="term" value="F:ATP binding"/>
    <property type="evidence" value="ECO:0007669"/>
    <property type="project" value="UniProtKB-KW"/>
</dbReference>
<dbReference type="GO" id="GO:0005737">
    <property type="term" value="C:cytoplasm"/>
    <property type="evidence" value="ECO:0007669"/>
    <property type="project" value="TreeGrafter"/>
</dbReference>
<dbReference type="EMBL" id="FMAO01000001">
    <property type="protein sequence ID" value="SCB77059.1"/>
    <property type="molecule type" value="Genomic_DNA"/>
</dbReference>
<keyword evidence="2" id="KW-0378">Hydrolase</keyword>
<keyword evidence="3 7" id="KW-0347">Helicase</keyword>
<evidence type="ECO:0000256" key="4">
    <source>
        <dbReference type="ARBA" id="ARBA00022840"/>
    </source>
</evidence>
<dbReference type="SUPFAM" id="SSF52540">
    <property type="entry name" value="P-loop containing nucleoside triphosphate hydrolases"/>
    <property type="match status" value="1"/>
</dbReference>
<sequence length="480" mass="55248">MQQIDLKQVLQNRFGFERFKVGQEEILSALLAEQSTLAVLPTGGGKTLIYQMMGALRPGLVIIVTPLLSLMQDQVARLNYLGEKQVVALNSNLSFQEKQLILRNLRRYHFVFVSPETLNQEPVKAALQQVPINLMVIDEAHTMVTWGQDFRPDYLSLPQVHTYLNKPQLLLLTATATPNMVQEIMNQFDISPQRWFIYQQPVDRPNIFLHNEQLPDENTKRQRLKTLVQTIKGPGIVYFTSRKLATSMAEWLSTETKLNVVAYHAGMDAISRYRVQQQFMQGDIDVIAATSAFGMGIDKEDVRFVIHYHLSNDLASYLQEIGRAGRDGQQSVAILLYVLGDESIQFNLIDQSIPSDFAIEAYLDRGETAPITDDQMKLLDAYHQQNLTTTDIVQLFINRKKLRQSKLWCMIDYARSQEQLRKQISHYFGNDTQQLSQDMESVGVTAWQPERLNLVREEKPEHMSEVLEWSQQLKKLFNLR</sequence>
<dbReference type="GO" id="GO:0030894">
    <property type="term" value="C:replisome"/>
    <property type="evidence" value="ECO:0007669"/>
    <property type="project" value="TreeGrafter"/>
</dbReference>
<protein>
    <submittedName>
        <fullName evidence="7">ATP-dependent DNA helicase RecQ</fullName>
    </submittedName>
</protein>
<evidence type="ECO:0000259" key="5">
    <source>
        <dbReference type="PROSITE" id="PS51192"/>
    </source>
</evidence>
<dbReference type="NCBIfam" id="TIGR00614">
    <property type="entry name" value="recQ_fam"/>
    <property type="match status" value="1"/>
</dbReference>
<dbReference type="GO" id="GO:0003676">
    <property type="term" value="F:nucleic acid binding"/>
    <property type="evidence" value="ECO:0007669"/>
    <property type="project" value="InterPro"/>
</dbReference>
<feature type="domain" description="Helicase ATP-binding" evidence="5">
    <location>
        <begin position="27"/>
        <end position="194"/>
    </location>
</feature>
<evidence type="ECO:0000313" key="7">
    <source>
        <dbReference type="EMBL" id="SCB77059.1"/>
    </source>
</evidence>
<evidence type="ECO:0000259" key="6">
    <source>
        <dbReference type="PROSITE" id="PS51194"/>
    </source>
</evidence>
<evidence type="ECO:0000256" key="3">
    <source>
        <dbReference type="ARBA" id="ARBA00022806"/>
    </source>
</evidence>
<name>A0A1C3Z3Z2_9LACO</name>
<dbReference type="InterPro" id="IPR004589">
    <property type="entry name" value="DNA_helicase_ATP-dep_RecQ"/>
</dbReference>
<dbReference type="CDD" id="cd17920">
    <property type="entry name" value="DEXHc_RecQ"/>
    <property type="match status" value="1"/>
</dbReference>
<dbReference type="GO" id="GO:0006310">
    <property type="term" value="P:DNA recombination"/>
    <property type="evidence" value="ECO:0007669"/>
    <property type="project" value="InterPro"/>
</dbReference>
<dbReference type="OrthoDB" id="9763310at2"/>
<proteinExistence type="predicted"/>
<reference evidence="8" key="1">
    <citation type="submission" date="2016-08" db="EMBL/GenBank/DDBJ databases">
        <authorList>
            <person name="Varghese N."/>
            <person name="Submissions Spin"/>
        </authorList>
    </citation>
    <scope>NUCLEOTIDE SEQUENCE [LARGE SCALE GENOMIC DNA]</scope>
    <source>
        <strain evidence="8">R-53094</strain>
    </source>
</reference>
<keyword evidence="8" id="KW-1185">Reference proteome</keyword>
<dbReference type="InterPro" id="IPR001650">
    <property type="entry name" value="Helicase_C-like"/>
</dbReference>
<dbReference type="SMART" id="SM00490">
    <property type="entry name" value="HELICc"/>
    <property type="match status" value="1"/>
</dbReference>
<dbReference type="PROSITE" id="PS51192">
    <property type="entry name" value="HELICASE_ATP_BIND_1"/>
    <property type="match status" value="1"/>
</dbReference>
<feature type="domain" description="Helicase C-terminal" evidence="6">
    <location>
        <begin position="223"/>
        <end position="377"/>
    </location>
</feature>
<dbReference type="InterPro" id="IPR011545">
    <property type="entry name" value="DEAD/DEAH_box_helicase_dom"/>
</dbReference>
<keyword evidence="1" id="KW-0547">Nucleotide-binding</keyword>
<dbReference type="InterPro" id="IPR027417">
    <property type="entry name" value="P-loop_NTPase"/>
</dbReference>
<accession>A0A1C3Z3Z2</accession>
<organism evidence="7 8">
    <name type="scientific">Weissella bombi</name>
    <dbReference type="NCBI Taxonomy" id="1505725"/>
    <lineage>
        <taxon>Bacteria</taxon>
        <taxon>Bacillati</taxon>
        <taxon>Bacillota</taxon>
        <taxon>Bacilli</taxon>
        <taxon>Lactobacillales</taxon>
        <taxon>Lactobacillaceae</taxon>
        <taxon>Weissella</taxon>
    </lineage>
</organism>
<dbReference type="GO" id="GO:0006281">
    <property type="term" value="P:DNA repair"/>
    <property type="evidence" value="ECO:0007669"/>
    <property type="project" value="TreeGrafter"/>
</dbReference>
<evidence type="ECO:0000313" key="8">
    <source>
        <dbReference type="Proteomes" id="UP000199268"/>
    </source>
</evidence>
<dbReference type="STRING" id="1505725.GA0061074_101292"/>
<dbReference type="AlphaFoldDB" id="A0A1C3Z3Z2"/>
<dbReference type="Gene3D" id="3.40.50.300">
    <property type="entry name" value="P-loop containing nucleotide triphosphate hydrolases"/>
    <property type="match status" value="2"/>
</dbReference>
<dbReference type="PROSITE" id="PS51194">
    <property type="entry name" value="HELICASE_CTER"/>
    <property type="match status" value="1"/>
</dbReference>
<dbReference type="GO" id="GO:0043138">
    <property type="term" value="F:3'-5' DNA helicase activity"/>
    <property type="evidence" value="ECO:0007669"/>
    <property type="project" value="TreeGrafter"/>
</dbReference>
<dbReference type="InterPro" id="IPR014001">
    <property type="entry name" value="Helicase_ATP-bd"/>
</dbReference>
<dbReference type="GO" id="GO:0043590">
    <property type="term" value="C:bacterial nucleoid"/>
    <property type="evidence" value="ECO:0007669"/>
    <property type="project" value="TreeGrafter"/>
</dbReference>
<dbReference type="Pfam" id="PF00271">
    <property type="entry name" value="Helicase_C"/>
    <property type="match status" value="1"/>
</dbReference>
<dbReference type="SMART" id="SM00487">
    <property type="entry name" value="DEXDc"/>
    <property type="match status" value="1"/>
</dbReference>
<dbReference type="RefSeq" id="WP_092461323.1">
    <property type="nucleotide sequence ID" value="NZ_BJEE01000002.1"/>
</dbReference>
<keyword evidence="4" id="KW-0067">ATP-binding</keyword>
<dbReference type="PANTHER" id="PTHR13710">
    <property type="entry name" value="DNA HELICASE RECQ FAMILY MEMBER"/>
    <property type="match status" value="1"/>
</dbReference>
<dbReference type="PANTHER" id="PTHR13710:SF84">
    <property type="entry name" value="ATP-DEPENDENT DNA HELICASE RECS-RELATED"/>
    <property type="match status" value="1"/>
</dbReference>
<dbReference type="Pfam" id="PF00270">
    <property type="entry name" value="DEAD"/>
    <property type="match status" value="1"/>
</dbReference>
<dbReference type="Proteomes" id="UP000199268">
    <property type="component" value="Unassembled WGS sequence"/>
</dbReference>